<dbReference type="AlphaFoldDB" id="A0A939RXU9"/>
<evidence type="ECO:0000313" key="7">
    <source>
        <dbReference type="Proteomes" id="UP000664398"/>
    </source>
</evidence>
<dbReference type="Gene3D" id="3.30.420.40">
    <property type="match status" value="1"/>
</dbReference>
<dbReference type="GO" id="GO:0016301">
    <property type="term" value="F:kinase activity"/>
    <property type="evidence" value="ECO:0007669"/>
    <property type="project" value="UniProtKB-KW"/>
</dbReference>
<sequence>MSVISEGRAVLGIELGSTRIKACLIDPDTSAVLATGSHAWESRLVEGLWSYSLDEVWEGLRAAYSDLADAVESREGSRPSRFGAIGVSAMMHGYLAFDAAGELLVPFRTWRNTNTTAAAERLTEEFGENIPLRWSIAHYYQAALDGEAHVPSVDFFTTLSGYVHWRLTGERVLGVGDASGMFPIDAESGDFDAEMLARFDALVPESPGSVAALMPRVLSAGEPAGSLTEEGARLLDPTGGLVAGIPMCPPEGDAGTGMV</sequence>
<dbReference type="RefSeq" id="WP_243752727.1">
    <property type="nucleotide sequence ID" value="NZ_JAGDYL010000008.1"/>
</dbReference>
<evidence type="ECO:0000256" key="3">
    <source>
        <dbReference type="ARBA" id="ARBA00022679"/>
    </source>
</evidence>
<evidence type="ECO:0000256" key="1">
    <source>
        <dbReference type="ARBA" id="ARBA00009156"/>
    </source>
</evidence>
<comment type="caution">
    <text evidence="6">The sequence shown here is derived from an EMBL/GenBank/DDBJ whole genome shotgun (WGS) entry which is preliminary data.</text>
</comment>
<dbReference type="Pfam" id="PF00370">
    <property type="entry name" value="FGGY_N"/>
    <property type="match status" value="1"/>
</dbReference>
<dbReference type="GO" id="GO:0042732">
    <property type="term" value="P:D-xylose metabolic process"/>
    <property type="evidence" value="ECO:0007669"/>
    <property type="project" value="UniProtKB-KW"/>
</dbReference>
<name>A0A939RXU9_9MICO</name>
<keyword evidence="4" id="KW-0418">Kinase</keyword>
<keyword evidence="3" id="KW-0808">Transferase</keyword>
<organism evidence="6 7">
    <name type="scientific">Leucobacter ruminantium</name>
    <dbReference type="NCBI Taxonomy" id="1289170"/>
    <lineage>
        <taxon>Bacteria</taxon>
        <taxon>Bacillati</taxon>
        <taxon>Actinomycetota</taxon>
        <taxon>Actinomycetes</taxon>
        <taxon>Micrococcales</taxon>
        <taxon>Microbacteriaceae</taxon>
        <taxon>Leucobacter</taxon>
    </lineage>
</organism>
<dbReference type="PANTHER" id="PTHR43095:SF5">
    <property type="entry name" value="XYLULOSE KINASE"/>
    <property type="match status" value="1"/>
</dbReference>
<protein>
    <submittedName>
        <fullName evidence="6">ATPase</fullName>
    </submittedName>
</protein>
<reference evidence="6" key="1">
    <citation type="submission" date="2021-03" db="EMBL/GenBank/DDBJ databases">
        <title>Leucobacter chromiisoli sp. nov., isolated from chromium-containing soil of chemical plant.</title>
        <authorList>
            <person name="Xu Z."/>
        </authorList>
    </citation>
    <scope>NUCLEOTIDE SEQUENCE</scope>
    <source>
        <strain evidence="6">A2</strain>
    </source>
</reference>
<evidence type="ECO:0000313" key="6">
    <source>
        <dbReference type="EMBL" id="MBO1805058.1"/>
    </source>
</evidence>
<dbReference type="Proteomes" id="UP000664398">
    <property type="component" value="Unassembled WGS sequence"/>
</dbReference>
<dbReference type="InterPro" id="IPR043129">
    <property type="entry name" value="ATPase_NBD"/>
</dbReference>
<keyword evidence="7" id="KW-1185">Reference proteome</keyword>
<dbReference type="PANTHER" id="PTHR43095">
    <property type="entry name" value="SUGAR KINASE"/>
    <property type="match status" value="1"/>
</dbReference>
<evidence type="ECO:0000259" key="5">
    <source>
        <dbReference type="Pfam" id="PF00370"/>
    </source>
</evidence>
<accession>A0A939RXU9</accession>
<gene>
    <name evidence="6" type="ORF">J4H91_06965</name>
</gene>
<evidence type="ECO:0000256" key="2">
    <source>
        <dbReference type="ARBA" id="ARBA00022629"/>
    </source>
</evidence>
<comment type="similarity">
    <text evidence="1">Belongs to the FGGY kinase family.</text>
</comment>
<feature type="non-terminal residue" evidence="6">
    <location>
        <position position="259"/>
    </location>
</feature>
<keyword evidence="2" id="KW-0119">Carbohydrate metabolism</keyword>
<dbReference type="InterPro" id="IPR018484">
    <property type="entry name" value="FGGY_N"/>
</dbReference>
<dbReference type="InterPro" id="IPR050406">
    <property type="entry name" value="FGGY_Carb_Kinase"/>
</dbReference>
<proteinExistence type="inferred from homology"/>
<evidence type="ECO:0000256" key="4">
    <source>
        <dbReference type="ARBA" id="ARBA00022777"/>
    </source>
</evidence>
<dbReference type="SUPFAM" id="SSF53067">
    <property type="entry name" value="Actin-like ATPase domain"/>
    <property type="match status" value="1"/>
</dbReference>
<dbReference type="EMBL" id="JAGDYL010000008">
    <property type="protein sequence ID" value="MBO1805058.1"/>
    <property type="molecule type" value="Genomic_DNA"/>
</dbReference>
<feature type="domain" description="Carbohydrate kinase FGGY N-terminal" evidence="5">
    <location>
        <begin position="10"/>
        <end position="254"/>
    </location>
</feature>
<keyword evidence="2" id="KW-0859">Xylose metabolism</keyword>